<feature type="region of interest" description="Disordered" evidence="1">
    <location>
        <begin position="170"/>
        <end position="290"/>
    </location>
</feature>
<dbReference type="RefSeq" id="XP_007805183.1">
    <property type="nucleotide sequence ID" value="XM_007806992.1"/>
</dbReference>
<proteinExistence type="predicted"/>
<dbReference type="AlphaFoldDB" id="U1GAU9"/>
<accession>U1GAU9</accession>
<feature type="compositionally biased region" description="Polar residues" evidence="1">
    <location>
        <begin position="249"/>
        <end position="261"/>
    </location>
</feature>
<dbReference type="OMA" id="NECGREN"/>
<dbReference type="GeneID" id="19236138"/>
<evidence type="ECO:0000256" key="1">
    <source>
        <dbReference type="SAM" id="MobiDB-lite"/>
    </source>
</evidence>
<protein>
    <recommendedName>
        <fullName evidence="4">Myb-like domain-containing protein</fullName>
    </recommendedName>
</protein>
<feature type="compositionally biased region" description="Basic and acidic residues" evidence="1">
    <location>
        <begin position="237"/>
        <end position="248"/>
    </location>
</feature>
<reference evidence="3" key="1">
    <citation type="journal article" date="2014" name="BMC Genomics">
        <title>Genome characteristics reveal the impact of lichenization on lichen-forming fungus Endocarpon pusillum Hedwig (Verrucariales, Ascomycota).</title>
        <authorList>
            <person name="Wang Y.-Y."/>
            <person name="Liu B."/>
            <person name="Zhang X.-Y."/>
            <person name="Zhou Q.-M."/>
            <person name="Zhang T."/>
            <person name="Li H."/>
            <person name="Yu Y.-F."/>
            <person name="Zhang X.-L."/>
            <person name="Hao X.-Y."/>
            <person name="Wang M."/>
            <person name="Wang L."/>
            <person name="Wei J.-C."/>
        </authorList>
    </citation>
    <scope>NUCLEOTIDE SEQUENCE [LARGE SCALE GENOMIC DNA]</scope>
    <source>
        <strain evidence="3">Z07020 / HMAS-L-300199</strain>
    </source>
</reference>
<dbReference type="HOGENOM" id="CLU_663977_0_0_1"/>
<feature type="compositionally biased region" description="Basic and acidic residues" evidence="1">
    <location>
        <begin position="199"/>
        <end position="208"/>
    </location>
</feature>
<dbReference type="Proteomes" id="UP000019373">
    <property type="component" value="Unassembled WGS sequence"/>
</dbReference>
<evidence type="ECO:0000313" key="2">
    <source>
        <dbReference type="EMBL" id="ERF69123.1"/>
    </source>
</evidence>
<dbReference type="OrthoDB" id="5334491at2759"/>
<keyword evidence="3" id="KW-1185">Reference proteome</keyword>
<evidence type="ECO:0008006" key="4">
    <source>
        <dbReference type="Google" id="ProtNLM"/>
    </source>
</evidence>
<dbReference type="eggNOG" id="ENOG502SRDU">
    <property type="taxonomic scope" value="Eukaryota"/>
</dbReference>
<gene>
    <name evidence="2" type="ORF">EPUS_01079</name>
</gene>
<dbReference type="EMBL" id="KE721469">
    <property type="protein sequence ID" value="ERF69123.1"/>
    <property type="molecule type" value="Genomic_DNA"/>
</dbReference>
<evidence type="ECO:0000313" key="3">
    <source>
        <dbReference type="Proteomes" id="UP000019373"/>
    </source>
</evidence>
<sequence length="414" mass="46472">MHGPWTGRLKVGPSLTPTFPKTNVCDRTQPFHRKDRTVINCKTYRYSTFTNRRLDTNERPRAHAAHLRITSSHVPTPQSHRIASHRIKKLYAAPLSSSPKAMLLPSALPIDTFHQSHRPVCISTPPPCNPGGFSSLSSCRALQAILGSRPASPLSFILSTAPKPIKEKTASYGTRNEQLQRPPLQPLTPNIKVPTRSDIQPHEMKRPPVSEPCRTRKRTRADFETPDENNRIPNFKSESKSKSGKIDSNHFSFPHSMSTTTYPPPPPLYRDQNQDQDRDTFSTPKRPRRIPLLMPLGLSASDFEGLDPTPKAHSKPGVVEHNIHLPPTTAAQAAFITDDEWSTADDRLLVSTVLDKLNLSRKVWNECGRENIAKDGDSLGKRWRVLVRDRGCEAGLRRGSGGRCRGELREDWRA</sequence>
<organism evidence="2 3">
    <name type="scientific">Endocarpon pusillum (strain Z07020 / HMAS-L-300199)</name>
    <name type="common">Lichen-forming fungus</name>
    <dbReference type="NCBI Taxonomy" id="1263415"/>
    <lineage>
        <taxon>Eukaryota</taxon>
        <taxon>Fungi</taxon>
        <taxon>Dikarya</taxon>
        <taxon>Ascomycota</taxon>
        <taxon>Pezizomycotina</taxon>
        <taxon>Eurotiomycetes</taxon>
        <taxon>Chaetothyriomycetidae</taxon>
        <taxon>Verrucariales</taxon>
        <taxon>Verrucariaceae</taxon>
        <taxon>Endocarpon</taxon>
    </lineage>
</organism>
<name>U1GAU9_ENDPU</name>